<protein>
    <submittedName>
        <fullName evidence="1">Terpene cyclase</fullName>
        <ecNumber evidence="1">4.2.3.9</ecNumber>
    </submittedName>
</protein>
<keyword evidence="2" id="KW-1185">Reference proteome</keyword>
<evidence type="ECO:0000313" key="2">
    <source>
        <dbReference type="Proteomes" id="UP001177260"/>
    </source>
</evidence>
<accession>A0ACC3BC50</accession>
<dbReference type="EC" id="4.2.3.9" evidence="1"/>
<dbReference type="EMBL" id="JAOPJF010000009">
    <property type="protein sequence ID" value="KAK1148054.1"/>
    <property type="molecule type" value="Genomic_DNA"/>
</dbReference>
<evidence type="ECO:0000313" key="1">
    <source>
        <dbReference type="EMBL" id="KAK1148054.1"/>
    </source>
</evidence>
<gene>
    <name evidence="1" type="ORF">N8T08_010689</name>
</gene>
<reference evidence="1 2" key="1">
    <citation type="journal article" date="2023" name="ACS Omega">
        <title>Identification of the Neoaspergillic Acid Biosynthesis Gene Cluster by Establishing an In Vitro CRISPR-Ribonucleoprotein Genetic System in Aspergillus melleus.</title>
        <authorList>
            <person name="Yuan B."/>
            <person name="Grau M.F."/>
            <person name="Murata R.M."/>
            <person name="Torok T."/>
            <person name="Venkateswaran K."/>
            <person name="Stajich J.E."/>
            <person name="Wang C.C.C."/>
        </authorList>
    </citation>
    <scope>NUCLEOTIDE SEQUENCE [LARGE SCALE GENOMIC DNA]</scope>
    <source>
        <strain evidence="1 2">IMV 1140</strain>
    </source>
</reference>
<sequence length="171" mass="19442">MLLQSVITFTRAQTHNARLSITELGKYLDYRERDVGQSLLSALLRFTMKLHLTEDELHRVAPVERNCAKHIAIVNDIYSWHKEQLASQSLHQEGAALCSAVPVVANEAALGFSAAQRVLWAMCREWESVHQQLVQEILSEGSASLQTFVRGMEYQMSGNERWSESTPRYHS</sequence>
<name>A0ACC3BC50_9EURO</name>
<comment type="caution">
    <text evidence="1">The sequence shown here is derived from an EMBL/GenBank/DDBJ whole genome shotgun (WGS) entry which is preliminary data.</text>
</comment>
<keyword evidence="1" id="KW-0456">Lyase</keyword>
<proteinExistence type="predicted"/>
<organism evidence="1 2">
    <name type="scientific">Aspergillus melleus</name>
    <dbReference type="NCBI Taxonomy" id="138277"/>
    <lineage>
        <taxon>Eukaryota</taxon>
        <taxon>Fungi</taxon>
        <taxon>Dikarya</taxon>
        <taxon>Ascomycota</taxon>
        <taxon>Pezizomycotina</taxon>
        <taxon>Eurotiomycetes</taxon>
        <taxon>Eurotiomycetidae</taxon>
        <taxon>Eurotiales</taxon>
        <taxon>Aspergillaceae</taxon>
        <taxon>Aspergillus</taxon>
        <taxon>Aspergillus subgen. Circumdati</taxon>
    </lineage>
</organism>
<dbReference type="Proteomes" id="UP001177260">
    <property type="component" value="Unassembled WGS sequence"/>
</dbReference>